<keyword evidence="5 6" id="KW-0472">Membrane</keyword>
<dbReference type="RefSeq" id="XP_025377607.1">
    <property type="nucleotide sequence ID" value="XM_025525013.1"/>
</dbReference>
<protein>
    <submittedName>
        <fullName evidence="9">Emopamil-binding protein</fullName>
    </submittedName>
</protein>
<evidence type="ECO:0000259" key="8">
    <source>
        <dbReference type="PROSITE" id="PS51751"/>
    </source>
</evidence>
<evidence type="ECO:0000256" key="1">
    <source>
        <dbReference type="ARBA" id="ARBA00004141"/>
    </source>
</evidence>
<keyword evidence="10" id="KW-1185">Reference proteome</keyword>
<evidence type="ECO:0000313" key="9">
    <source>
        <dbReference type="EMBL" id="PWN90409.1"/>
    </source>
</evidence>
<dbReference type="Pfam" id="PF05241">
    <property type="entry name" value="EBP"/>
    <property type="match status" value="1"/>
</dbReference>
<keyword evidence="4 6" id="KW-1133">Transmembrane helix</keyword>
<evidence type="ECO:0000256" key="2">
    <source>
        <dbReference type="ARBA" id="ARBA00008337"/>
    </source>
</evidence>
<dbReference type="InParanoid" id="A0A316YMC6"/>
<feature type="transmembrane region" description="Helical" evidence="7">
    <location>
        <begin position="99"/>
        <end position="120"/>
    </location>
</feature>
<dbReference type="GO" id="GO:0005783">
    <property type="term" value="C:endoplasmic reticulum"/>
    <property type="evidence" value="ECO:0007669"/>
    <property type="project" value="TreeGrafter"/>
</dbReference>
<dbReference type="Proteomes" id="UP000245768">
    <property type="component" value="Unassembled WGS sequence"/>
</dbReference>
<dbReference type="EMBL" id="KZ819636">
    <property type="protein sequence ID" value="PWN90409.1"/>
    <property type="molecule type" value="Genomic_DNA"/>
</dbReference>
<dbReference type="InterPro" id="IPR033118">
    <property type="entry name" value="EXPERA"/>
</dbReference>
<evidence type="ECO:0000256" key="5">
    <source>
        <dbReference type="ARBA" id="ARBA00023136"/>
    </source>
</evidence>
<dbReference type="GeneID" id="37046929"/>
<name>A0A316YMC6_9BASI</name>
<feature type="transmembrane region" description="Helical" evidence="7">
    <location>
        <begin position="163"/>
        <end position="185"/>
    </location>
</feature>
<dbReference type="PANTHER" id="PTHR14207">
    <property type="entry name" value="STEROL ISOMERASE"/>
    <property type="match status" value="1"/>
</dbReference>
<reference evidence="9 10" key="1">
    <citation type="journal article" date="2018" name="Mol. Biol. Evol.">
        <title>Broad Genomic Sampling Reveals a Smut Pathogenic Ancestry of the Fungal Clade Ustilaginomycotina.</title>
        <authorList>
            <person name="Kijpornyongpan T."/>
            <person name="Mondo S.J."/>
            <person name="Barry K."/>
            <person name="Sandor L."/>
            <person name="Lee J."/>
            <person name="Lipzen A."/>
            <person name="Pangilinan J."/>
            <person name="LaButti K."/>
            <person name="Hainaut M."/>
            <person name="Henrissat B."/>
            <person name="Grigoriev I.V."/>
            <person name="Spatafora J.W."/>
            <person name="Aime M.C."/>
        </authorList>
    </citation>
    <scope>NUCLEOTIDE SEQUENCE [LARGE SCALE GENOMIC DNA]</scope>
    <source>
        <strain evidence="9 10">MCA 4198</strain>
    </source>
</reference>
<evidence type="ECO:0000256" key="7">
    <source>
        <dbReference type="SAM" id="Phobius"/>
    </source>
</evidence>
<proteinExistence type="inferred from homology"/>
<dbReference type="GO" id="GO:0016020">
    <property type="term" value="C:membrane"/>
    <property type="evidence" value="ECO:0007669"/>
    <property type="project" value="UniProtKB-SubCell"/>
</dbReference>
<comment type="similarity">
    <text evidence="2">Belongs to the EBP family.</text>
</comment>
<dbReference type="GO" id="GO:0016125">
    <property type="term" value="P:sterol metabolic process"/>
    <property type="evidence" value="ECO:0007669"/>
    <property type="project" value="InterPro"/>
</dbReference>
<dbReference type="InterPro" id="IPR007905">
    <property type="entry name" value="EBP"/>
</dbReference>
<sequence>MSDLLSTQTLLALSFVGSLVGTAFVLSRTQLREGTSSKSKNIFVWLAFDCLCHLTLEGSFLYLSTFGRTINASNGFFATLWKDYARADARWGFSDPTVVSLEILTVLGAGPLAGYCAYLISVDDPIYHFWVVVLSVAELYGGFMTFAPEWLTGNKFLNGSDFLLMWVYLFFMNMAWVVIPFYLIYDSYVVIAANVARQGSLYAVAAAPASKSRSKKRS</sequence>
<gene>
    <name evidence="9" type="ORF">FA10DRAFT_301672</name>
</gene>
<evidence type="ECO:0000256" key="6">
    <source>
        <dbReference type="PROSITE-ProRule" id="PRU01087"/>
    </source>
</evidence>
<evidence type="ECO:0000313" key="10">
    <source>
        <dbReference type="Proteomes" id="UP000245768"/>
    </source>
</evidence>
<feature type="transmembrane region" description="Helical" evidence="7">
    <location>
        <begin position="43"/>
        <end position="63"/>
    </location>
</feature>
<dbReference type="STRING" id="215250.A0A316YMC6"/>
<keyword evidence="3 6" id="KW-0812">Transmembrane</keyword>
<dbReference type="GO" id="GO:0047750">
    <property type="term" value="F:cholestenol delta-isomerase activity"/>
    <property type="evidence" value="ECO:0007669"/>
    <property type="project" value="InterPro"/>
</dbReference>
<dbReference type="OrthoDB" id="58557at2759"/>
<dbReference type="AlphaFoldDB" id="A0A316YMC6"/>
<feature type="transmembrane region" description="Helical" evidence="7">
    <location>
        <begin position="126"/>
        <end position="151"/>
    </location>
</feature>
<feature type="domain" description="EXPERA" evidence="8">
    <location>
        <begin position="38"/>
        <end position="184"/>
    </location>
</feature>
<comment type="subcellular location">
    <subcellularLocation>
        <location evidence="1">Membrane</location>
        <topology evidence="1">Multi-pass membrane protein</topology>
    </subcellularLocation>
</comment>
<organism evidence="9 10">
    <name type="scientific">Acaromyces ingoldii</name>
    <dbReference type="NCBI Taxonomy" id="215250"/>
    <lineage>
        <taxon>Eukaryota</taxon>
        <taxon>Fungi</taxon>
        <taxon>Dikarya</taxon>
        <taxon>Basidiomycota</taxon>
        <taxon>Ustilaginomycotina</taxon>
        <taxon>Exobasidiomycetes</taxon>
        <taxon>Exobasidiales</taxon>
        <taxon>Cryptobasidiaceae</taxon>
        <taxon>Acaromyces</taxon>
    </lineage>
</organism>
<dbReference type="PANTHER" id="PTHR14207:SF1">
    <property type="entry name" value="EMOPAMIL-BINDING PROTEIN-LIKE"/>
    <property type="match status" value="1"/>
</dbReference>
<accession>A0A316YMC6</accession>
<evidence type="ECO:0000256" key="3">
    <source>
        <dbReference type="ARBA" id="ARBA00022692"/>
    </source>
</evidence>
<dbReference type="PROSITE" id="PS51751">
    <property type="entry name" value="EXPERA"/>
    <property type="match status" value="1"/>
</dbReference>
<evidence type="ECO:0000256" key="4">
    <source>
        <dbReference type="ARBA" id="ARBA00022989"/>
    </source>
</evidence>